<protein>
    <submittedName>
        <fullName evidence="1">Uncharacterized protein</fullName>
    </submittedName>
</protein>
<dbReference type="HOGENOM" id="CLU_3249915_0_0_3"/>
<accession>B4VUR5</accession>
<dbReference type="AlphaFoldDB" id="B4VUR5"/>
<evidence type="ECO:0000313" key="1">
    <source>
        <dbReference type="EMBL" id="EDX74506.1"/>
    </source>
</evidence>
<name>B4VUR5_9CYAN</name>
<evidence type="ECO:0000313" key="2">
    <source>
        <dbReference type="Proteomes" id="UP000003835"/>
    </source>
</evidence>
<dbReference type="EMBL" id="DS989853">
    <property type="protein sequence ID" value="EDX74506.1"/>
    <property type="molecule type" value="Genomic_DNA"/>
</dbReference>
<proteinExistence type="predicted"/>
<dbReference type="Proteomes" id="UP000003835">
    <property type="component" value="Unassembled WGS sequence"/>
</dbReference>
<reference evidence="1 2" key="1">
    <citation type="submission" date="2008-07" db="EMBL/GenBank/DDBJ databases">
        <authorList>
            <person name="Tandeau de Marsac N."/>
            <person name="Ferriera S."/>
            <person name="Johnson J."/>
            <person name="Kravitz S."/>
            <person name="Beeson K."/>
            <person name="Sutton G."/>
            <person name="Rogers Y.-H."/>
            <person name="Friedman R."/>
            <person name="Frazier M."/>
            <person name="Venter J.C."/>
        </authorList>
    </citation>
    <scope>NUCLEOTIDE SEQUENCE [LARGE SCALE GENOMIC DNA]</scope>
    <source>
        <strain evidence="1 2">PCC 7420</strain>
    </source>
</reference>
<keyword evidence="2" id="KW-1185">Reference proteome</keyword>
<gene>
    <name evidence="1" type="ORF">MC7420_4030</name>
</gene>
<organism evidence="1 2">
    <name type="scientific">Coleofasciculus chthonoplastes PCC 7420</name>
    <dbReference type="NCBI Taxonomy" id="118168"/>
    <lineage>
        <taxon>Bacteria</taxon>
        <taxon>Bacillati</taxon>
        <taxon>Cyanobacteriota</taxon>
        <taxon>Cyanophyceae</taxon>
        <taxon>Coleofasciculales</taxon>
        <taxon>Coleofasciculaceae</taxon>
        <taxon>Coleofasciculus</taxon>
    </lineage>
</organism>
<sequence length="42" mass="4614">MCHGQWFQPSVEVKFSAVVGKNSKLQESGSVKTLHLLGGKRD</sequence>